<dbReference type="Pfam" id="PF00188">
    <property type="entry name" value="CAP"/>
    <property type="match status" value="1"/>
</dbReference>
<dbReference type="CDD" id="cd05379">
    <property type="entry name" value="CAP_bacterial"/>
    <property type="match status" value="1"/>
</dbReference>
<accession>A0A1F5GD98</accession>
<dbReference type="STRING" id="1797716.A3D07_03155"/>
<name>A0A1F5GD98_9BACT</name>
<feature type="transmembrane region" description="Helical" evidence="2">
    <location>
        <begin position="21"/>
        <end position="44"/>
    </location>
</feature>
<gene>
    <name evidence="4" type="ORF">A3D07_03155</name>
</gene>
<evidence type="ECO:0000313" key="4">
    <source>
        <dbReference type="EMBL" id="OGD89825.1"/>
    </source>
</evidence>
<organism evidence="4 5">
    <name type="scientific">Candidatus Curtissbacteria bacterium RIFCSPHIGHO2_02_FULL_42_15</name>
    <dbReference type="NCBI Taxonomy" id="1797716"/>
    <lineage>
        <taxon>Bacteria</taxon>
        <taxon>Candidatus Curtissiibacteriota</taxon>
    </lineage>
</organism>
<comment type="caution">
    <text evidence="4">The sequence shown here is derived from an EMBL/GenBank/DDBJ whole genome shotgun (WGS) entry which is preliminary data.</text>
</comment>
<dbReference type="InterPro" id="IPR035940">
    <property type="entry name" value="CAP_sf"/>
</dbReference>
<keyword evidence="2" id="KW-1133">Transmembrane helix</keyword>
<dbReference type="Gene3D" id="3.40.33.10">
    <property type="entry name" value="CAP"/>
    <property type="match status" value="1"/>
</dbReference>
<keyword evidence="2" id="KW-0472">Membrane</keyword>
<feature type="region of interest" description="Disordered" evidence="1">
    <location>
        <begin position="63"/>
        <end position="88"/>
    </location>
</feature>
<proteinExistence type="predicted"/>
<evidence type="ECO:0000313" key="5">
    <source>
        <dbReference type="Proteomes" id="UP000177124"/>
    </source>
</evidence>
<feature type="compositionally biased region" description="Polar residues" evidence="1">
    <location>
        <begin position="79"/>
        <end position="88"/>
    </location>
</feature>
<dbReference type="Proteomes" id="UP000177124">
    <property type="component" value="Unassembled WGS sequence"/>
</dbReference>
<dbReference type="EMBL" id="MFBF01000062">
    <property type="protein sequence ID" value="OGD89825.1"/>
    <property type="molecule type" value="Genomic_DNA"/>
</dbReference>
<dbReference type="PANTHER" id="PTHR31157">
    <property type="entry name" value="SCP DOMAIN-CONTAINING PROTEIN"/>
    <property type="match status" value="1"/>
</dbReference>
<protein>
    <recommendedName>
        <fullName evidence="3">SCP domain-containing protein</fullName>
    </recommendedName>
</protein>
<keyword evidence="2" id="KW-0812">Transmembrane</keyword>
<reference evidence="4 5" key="1">
    <citation type="journal article" date="2016" name="Nat. Commun.">
        <title>Thousands of microbial genomes shed light on interconnected biogeochemical processes in an aquifer system.</title>
        <authorList>
            <person name="Anantharaman K."/>
            <person name="Brown C.T."/>
            <person name="Hug L.A."/>
            <person name="Sharon I."/>
            <person name="Castelle C.J."/>
            <person name="Probst A.J."/>
            <person name="Thomas B.C."/>
            <person name="Singh A."/>
            <person name="Wilkins M.J."/>
            <person name="Karaoz U."/>
            <person name="Brodie E.L."/>
            <person name="Williams K.H."/>
            <person name="Hubbard S.S."/>
            <person name="Banfield J.F."/>
        </authorList>
    </citation>
    <scope>NUCLEOTIDE SEQUENCE [LARGE SCALE GENOMIC DNA]</scope>
</reference>
<evidence type="ECO:0000256" key="2">
    <source>
        <dbReference type="SAM" id="Phobius"/>
    </source>
</evidence>
<evidence type="ECO:0000259" key="3">
    <source>
        <dbReference type="Pfam" id="PF00188"/>
    </source>
</evidence>
<dbReference type="AlphaFoldDB" id="A0A1F5GD98"/>
<sequence>MRFSLDPKLSIPKLSKFHKDFIGFFILFAFISISLAFLGLAWILKILQEESFQKAEVIQVQEENSQKPEIPKPKLPGKPQTQIVQNKNSNPLCKGVTEPWKLVPDPGKEGQFIICNSQTGNKMATADELNSALNNYRVAHGFNALRIDGTLCAIAGERAREISQNFSHDGFKAAVERHNLQKSAGENIASGPLTAVQFVEWSWDKSPGHRQNMLSDWTEGCGGVFDRFAVYVFAK</sequence>
<evidence type="ECO:0000256" key="1">
    <source>
        <dbReference type="SAM" id="MobiDB-lite"/>
    </source>
</evidence>
<feature type="domain" description="SCP" evidence="3">
    <location>
        <begin position="132"/>
        <end position="219"/>
    </location>
</feature>
<dbReference type="SUPFAM" id="SSF55797">
    <property type="entry name" value="PR-1-like"/>
    <property type="match status" value="1"/>
</dbReference>
<dbReference type="InterPro" id="IPR014044">
    <property type="entry name" value="CAP_dom"/>
</dbReference>
<dbReference type="PANTHER" id="PTHR31157:SF1">
    <property type="entry name" value="SCP DOMAIN-CONTAINING PROTEIN"/>
    <property type="match status" value="1"/>
</dbReference>